<keyword evidence="8 14" id="KW-0862">Zinc</keyword>
<evidence type="ECO:0000256" key="4">
    <source>
        <dbReference type="ARBA" id="ARBA00022670"/>
    </source>
</evidence>
<dbReference type="GO" id="GO:0046872">
    <property type="term" value="F:metal ion binding"/>
    <property type="evidence" value="ECO:0007669"/>
    <property type="project" value="UniProtKB-KW"/>
</dbReference>
<evidence type="ECO:0000256" key="1">
    <source>
        <dbReference type="ARBA" id="ARBA00001947"/>
    </source>
</evidence>
<name>A0A9P9ASF8_9HYPO</name>
<feature type="domain" description="Peptidase M28" evidence="15">
    <location>
        <begin position="155"/>
        <end position="358"/>
    </location>
</feature>
<evidence type="ECO:0000256" key="2">
    <source>
        <dbReference type="ARBA" id="ARBA00011245"/>
    </source>
</evidence>
<keyword evidence="5 14" id="KW-0479">Metal-binding</keyword>
<sequence length="368" mass="39635">MRLCLAVAAISAVASALSPIQQRGSEPLYRIELAPDDIRTVTEEEKWALKAEHTHFIDITDLDDVPVSKLKARATFPGAVTQTTAVKALLPKLSQTRLRDTLTTFSNFHNRYYTASYGQQASEWLLSQVQSIISSSGATNVNVTKFTHSFRQPSIIASIPGKSAKTIVVGAHLDSVNLQNRASGRAPGADDDGSGSVTILDAFRVLLSDSRVASNQAENTIEFHWYAGEEAGLLGSGAIFQQYAREGRDVKAMLNQDMTGYVKPGTKEVIGIITDNVDSSLTAFLKKVVAAYSSLPTADAVCGYACSDHASATRQGYPSAFAFESTFDDSSPYIHSASDTISTVNFAHVLEFSKIVVGFVYELGFAAL</sequence>
<protein>
    <recommendedName>
        <fullName evidence="14">Peptide hydrolase</fullName>
        <ecNumber evidence="14">3.4.-.-</ecNumber>
    </recommendedName>
</protein>
<dbReference type="OrthoDB" id="2214at2759"/>
<evidence type="ECO:0000259" key="15">
    <source>
        <dbReference type="Pfam" id="PF04389"/>
    </source>
</evidence>
<feature type="chain" id="PRO_5040542368" description="Peptide hydrolase" evidence="14">
    <location>
        <begin position="17"/>
        <end position="368"/>
    </location>
</feature>
<evidence type="ECO:0000256" key="11">
    <source>
        <dbReference type="ARBA" id="ARBA00023180"/>
    </source>
</evidence>
<proteinExistence type="inferred from homology"/>
<evidence type="ECO:0000256" key="12">
    <source>
        <dbReference type="ARBA" id="ARBA00043843"/>
    </source>
</evidence>
<evidence type="ECO:0000256" key="14">
    <source>
        <dbReference type="RuleBase" id="RU361240"/>
    </source>
</evidence>
<dbReference type="EMBL" id="JAGPYM010000007">
    <property type="protein sequence ID" value="KAH6892619.1"/>
    <property type="molecule type" value="Genomic_DNA"/>
</dbReference>
<dbReference type="InterPro" id="IPR007484">
    <property type="entry name" value="Peptidase_M28"/>
</dbReference>
<keyword evidence="11" id="KW-0325">Glycoprotein</keyword>
<dbReference type="GO" id="GO:0008235">
    <property type="term" value="F:metalloexopeptidase activity"/>
    <property type="evidence" value="ECO:0007669"/>
    <property type="project" value="InterPro"/>
</dbReference>
<dbReference type="GO" id="GO:0006508">
    <property type="term" value="P:proteolysis"/>
    <property type="evidence" value="ECO:0007669"/>
    <property type="project" value="UniProtKB-KW"/>
</dbReference>
<keyword evidence="6 14" id="KW-0732">Signal</keyword>
<evidence type="ECO:0000256" key="13">
    <source>
        <dbReference type="ARBA" id="ARBA00043962"/>
    </source>
</evidence>
<dbReference type="AlphaFoldDB" id="A0A9P9ASF8"/>
<dbReference type="PANTHER" id="PTHR12147:SF56">
    <property type="entry name" value="AMINOPEPTIDASE YDR415C-RELATED"/>
    <property type="match status" value="1"/>
</dbReference>
<feature type="signal peptide" evidence="14">
    <location>
        <begin position="1"/>
        <end position="16"/>
    </location>
</feature>
<organism evidence="16 17">
    <name type="scientific">Thelonectria olida</name>
    <dbReference type="NCBI Taxonomy" id="1576542"/>
    <lineage>
        <taxon>Eukaryota</taxon>
        <taxon>Fungi</taxon>
        <taxon>Dikarya</taxon>
        <taxon>Ascomycota</taxon>
        <taxon>Pezizomycotina</taxon>
        <taxon>Sordariomycetes</taxon>
        <taxon>Hypocreomycetidae</taxon>
        <taxon>Hypocreales</taxon>
        <taxon>Nectriaceae</taxon>
        <taxon>Thelonectria</taxon>
    </lineage>
</organism>
<keyword evidence="9" id="KW-0865">Zymogen</keyword>
<evidence type="ECO:0000313" key="17">
    <source>
        <dbReference type="Proteomes" id="UP000777438"/>
    </source>
</evidence>
<reference evidence="16 17" key="1">
    <citation type="journal article" date="2021" name="Nat. Commun.">
        <title>Genetic determinants of endophytism in the Arabidopsis root mycobiome.</title>
        <authorList>
            <person name="Mesny F."/>
            <person name="Miyauchi S."/>
            <person name="Thiergart T."/>
            <person name="Pickel B."/>
            <person name="Atanasova L."/>
            <person name="Karlsson M."/>
            <person name="Huettel B."/>
            <person name="Barry K.W."/>
            <person name="Haridas S."/>
            <person name="Chen C."/>
            <person name="Bauer D."/>
            <person name="Andreopoulos W."/>
            <person name="Pangilinan J."/>
            <person name="LaButti K."/>
            <person name="Riley R."/>
            <person name="Lipzen A."/>
            <person name="Clum A."/>
            <person name="Drula E."/>
            <person name="Henrissat B."/>
            <person name="Kohler A."/>
            <person name="Grigoriev I.V."/>
            <person name="Martin F.M."/>
            <person name="Hacquard S."/>
        </authorList>
    </citation>
    <scope>NUCLEOTIDE SEQUENCE [LARGE SCALE GENOMIC DNA]</scope>
    <source>
        <strain evidence="16 17">MPI-CAGE-CH-0241</strain>
    </source>
</reference>
<dbReference type="GO" id="GO:0004177">
    <property type="term" value="F:aminopeptidase activity"/>
    <property type="evidence" value="ECO:0007669"/>
    <property type="project" value="UniProtKB-KW"/>
</dbReference>
<evidence type="ECO:0000256" key="3">
    <source>
        <dbReference type="ARBA" id="ARBA00022438"/>
    </source>
</evidence>
<evidence type="ECO:0000256" key="5">
    <source>
        <dbReference type="ARBA" id="ARBA00022723"/>
    </source>
</evidence>
<dbReference type="EC" id="3.4.-.-" evidence="14"/>
<comment type="similarity">
    <text evidence="13">Belongs to the peptidase M28 family. M28E subfamily.</text>
</comment>
<keyword evidence="17" id="KW-1185">Reference proteome</keyword>
<comment type="caution">
    <text evidence="16">The sequence shown here is derived from an EMBL/GenBank/DDBJ whole genome shotgun (WGS) entry which is preliminary data.</text>
</comment>
<dbReference type="SUPFAM" id="SSF53187">
    <property type="entry name" value="Zn-dependent exopeptidases"/>
    <property type="match status" value="1"/>
</dbReference>
<dbReference type="FunFam" id="3.40.630.10:FF:000042">
    <property type="entry name" value="Peptide hydrolase"/>
    <property type="match status" value="1"/>
</dbReference>
<evidence type="ECO:0000256" key="7">
    <source>
        <dbReference type="ARBA" id="ARBA00022801"/>
    </source>
</evidence>
<comment type="function">
    <text evidence="12">Extracellular aminopeptidase that allows assimilation of proteinaceous substrates.</text>
</comment>
<accession>A0A9P9ASF8</accession>
<evidence type="ECO:0000256" key="10">
    <source>
        <dbReference type="ARBA" id="ARBA00023157"/>
    </source>
</evidence>
<dbReference type="Pfam" id="PF04389">
    <property type="entry name" value="Peptidase_M28"/>
    <property type="match status" value="1"/>
</dbReference>
<dbReference type="Gene3D" id="3.40.630.10">
    <property type="entry name" value="Zn peptidases"/>
    <property type="match status" value="1"/>
</dbReference>
<comment type="cofactor">
    <cofactor evidence="1">
        <name>Zn(2+)</name>
        <dbReference type="ChEBI" id="CHEBI:29105"/>
    </cofactor>
</comment>
<keyword evidence="3" id="KW-0031">Aminopeptidase</keyword>
<keyword evidence="4 14" id="KW-0645">Protease</keyword>
<evidence type="ECO:0000313" key="16">
    <source>
        <dbReference type="EMBL" id="KAH6892619.1"/>
    </source>
</evidence>
<comment type="subunit">
    <text evidence="2">Monomer.</text>
</comment>
<dbReference type="Proteomes" id="UP000777438">
    <property type="component" value="Unassembled WGS sequence"/>
</dbReference>
<evidence type="ECO:0000256" key="6">
    <source>
        <dbReference type="ARBA" id="ARBA00022729"/>
    </source>
</evidence>
<dbReference type="InterPro" id="IPR045175">
    <property type="entry name" value="M28_fam"/>
</dbReference>
<gene>
    <name evidence="16" type="ORF">B0T10DRAFT_401844</name>
</gene>
<dbReference type="CDD" id="cd03879">
    <property type="entry name" value="M28_AAP"/>
    <property type="match status" value="1"/>
</dbReference>
<keyword evidence="7 14" id="KW-0378">Hydrolase</keyword>
<keyword evidence="10" id="KW-1015">Disulfide bond</keyword>
<evidence type="ECO:0000256" key="8">
    <source>
        <dbReference type="ARBA" id="ARBA00022833"/>
    </source>
</evidence>
<evidence type="ECO:0000256" key="9">
    <source>
        <dbReference type="ARBA" id="ARBA00023145"/>
    </source>
</evidence>
<dbReference type="PANTHER" id="PTHR12147">
    <property type="entry name" value="METALLOPEPTIDASE M28 FAMILY MEMBER"/>
    <property type="match status" value="1"/>
</dbReference>